<accession>A0EZ00</accession>
<sequence length="89" mass="10661">MVMVKDAREAMYLAEKFYTCQIYNKSLQCYELAIHFLEQIKQKYSHNENILIMFTDLIALCQNRIDIIQKLITNPLYINRLRKVVCVKN</sequence>
<dbReference type="OrthoDB" id="26244at10239"/>
<dbReference type="EMBL" id="MZ394738">
    <property type="protein sequence ID" value="QWV59636.1"/>
    <property type="molecule type" value="Genomic_DNA"/>
</dbReference>
<reference evidence="1" key="2">
    <citation type="submission" date="2006-07" db="EMBL/GenBank/DDBJ databases">
        <authorList>
            <person name="Zhang C.-X."/>
            <person name="Yang Z.-N."/>
            <person name="Ma X.-C."/>
            <person name="Xiao Q."/>
        </authorList>
    </citation>
    <scope>NUCLEOTIDE SEQUENCE</scope>
    <source>
        <strain evidence="1">A1</strain>
    </source>
</reference>
<protein>
    <submittedName>
        <fullName evidence="1">Uncharacterized protein</fullName>
    </submittedName>
</protein>
<dbReference type="KEGG" id="vg:5176474"/>
<dbReference type="SUPFAM" id="SSF116846">
    <property type="entry name" value="MIT domain"/>
    <property type="match status" value="1"/>
</dbReference>
<reference evidence="1 4" key="1">
    <citation type="journal article" date="2006" name="J. Microbiol.">
        <title>Morphological, phylogenetic and biological characteristics of Ectropis obliqua single-nucleocapsid nucleopolyhedrovirus.</title>
        <authorList>
            <person name="Ma X.C."/>
            <person name="Xu H.J."/>
            <person name="Tang M.J."/>
            <person name="Xiao Q."/>
            <person name="Hong J."/>
            <person name="Zhang C.X."/>
        </authorList>
    </citation>
    <scope>NUCLEOTIDE SEQUENCE [LARGE SCALE GENOMIC DNA]</scope>
    <source>
        <strain evidence="1 4">A1</strain>
    </source>
</reference>
<dbReference type="EMBL" id="DQ837165">
    <property type="protein sequence ID" value="ABI35780.1"/>
    <property type="molecule type" value="Genomic_DNA"/>
</dbReference>
<evidence type="ECO:0000313" key="1">
    <source>
        <dbReference type="EMBL" id="ABI35780.1"/>
    </source>
</evidence>
<dbReference type="InterPro" id="IPR036181">
    <property type="entry name" value="MIT_dom_sf"/>
</dbReference>
<reference evidence="3" key="5">
    <citation type="submission" date="2021-06" db="EMBL/GenBank/DDBJ databases">
        <authorList>
            <person name="Xiao Q."/>
            <person name="Zhang X.X."/>
            <person name="Tang M.J."/>
        </authorList>
    </citation>
    <scope>NUCLEOTIDE SEQUENCE</scope>
    <source>
        <strain evidence="3">QF4</strain>
    </source>
</reference>
<dbReference type="Proteomes" id="UP000214344">
    <property type="component" value="Segment"/>
</dbReference>
<name>A0EZ00_9ABAC</name>
<evidence type="ECO:0000313" key="2">
    <source>
        <dbReference type="EMBL" id="AGS47943.1"/>
    </source>
</evidence>
<proteinExistence type="predicted"/>
<dbReference type="RefSeq" id="YP_874290.1">
    <property type="nucleotide sequence ID" value="NC_008586.1"/>
</dbReference>
<reference evidence="1 4" key="3">
    <citation type="journal article" date="2007" name="Virology">
        <title>Genome sequence and organization of a nucleopolyhedrovirus that infects the tea looper caterpillar, Ectropis obliqua.</title>
        <authorList>
            <person name="Ma X.C."/>
            <person name="Shang J.Y."/>
            <person name="Yang Z.N."/>
            <person name="Bao Y.Y."/>
            <person name="Xiao Q."/>
            <person name="Zhang C.X."/>
        </authorList>
    </citation>
    <scope>NUCLEOTIDE SEQUENCE [LARGE SCALE GENOMIC DNA]</scope>
    <source>
        <strain evidence="1 4">A1</strain>
    </source>
</reference>
<keyword evidence="4" id="KW-1185">Reference proteome</keyword>
<evidence type="ECO:0000313" key="3">
    <source>
        <dbReference type="EMBL" id="QWV59636.1"/>
    </source>
</evidence>
<reference evidence="2" key="4">
    <citation type="submission" date="2013-04" db="EMBL/GenBank/DDBJ databases">
        <authorList>
            <person name="Chen J."/>
            <person name="Hu Y."/>
            <person name="Yin Y."/>
            <person name="Wang B."/>
            <person name="Zhu Y."/>
        </authorList>
    </citation>
    <scope>NUCLEOTIDE SEQUENCE</scope>
    <source>
        <strain evidence="2">Unioasis 1</strain>
    </source>
</reference>
<evidence type="ECO:0000313" key="4">
    <source>
        <dbReference type="Proteomes" id="UP000214344"/>
    </source>
</evidence>
<organism evidence="1 4">
    <name type="scientific">Ectropis obliqua nucleopolyhedrovirus</name>
    <dbReference type="NCBI Taxonomy" id="59376"/>
    <lineage>
        <taxon>Viruses</taxon>
        <taxon>Viruses incertae sedis</taxon>
        <taxon>Naldaviricetes</taxon>
        <taxon>Lefavirales</taxon>
        <taxon>Baculoviridae</taxon>
        <taxon>Alphabaculovirus</taxon>
        <taxon>Alphabaculovirus ecobliquae</taxon>
    </lineage>
</organism>
<dbReference type="EMBL" id="KC960018">
    <property type="protein sequence ID" value="AGS47943.1"/>
    <property type="molecule type" value="Genomic_DNA"/>
</dbReference>
<gene>
    <name evidence="3" type="ORF">QF4000050</name>
    <name evidence="2" type="ORF">wdlz-06GM107</name>
</gene>